<name>A0A3P9A2Z5_ESOLU</name>
<sequence>MALSQIKCLDENNVNLRTHESKPEFLYSEEQRLALETLLRDGSEAFTKFLQVSGLRCFLSDQEVDSLTGAVQVYDPGSQLLQADSDSDDLPLSLQYWPDMSDFSLPRLDLGWPDCAAYRGVTRVTVYTQPPLDGFVHIKEVVRKSIGQAQKLIAVVMDQFTDVDIFRDLLEAGFKRKVCVYILLERTALPHFLSMAERSAMHPGHLKNLRVRVTGGTEFLSRSCTRVRGRLGHRFLFIDGDKAVSGSYSFTWTASRLDRHLVTMVTGQAVDSFDRLFRDLYLTSSEVDLRRVAVEKEPVPEPLPPAPPVAQLSAVDARKLFSPKYALMTGHATAREASLASSRQNTSQNCLKTKERVSEPVQDPPLHLGLACLEKAYLIPYLPTWPEPDPPSDVIGFINVRDPSRPTQVHLQRSERFETSQAIRFSSPVTRPTVELPPDLGAKPPSNTPPHTAACLNSHSPRRSVSILGPQSPAEDKPALSQLTPPRSQLTPPPTPPPTPPYTSTVSSSFHPQVVPPNLPIPKPRTVQFMVSDRRGWDLCGVRVVTRTEWAAPAPHGVGCESTARPQSGREMGEVPRIRSACTVTVGELTGHNQPPPEECVSTPQPQKDHVKGLETKTQPLLCEGNPGVRETRTEEYFETAEQTPGGFEGVKGANTPGRQAHTHDRVRSTHSPKLRTPPPVREVCPVSPPSGDSNASVASEEYYECCDSLLAEPGCNLLANGLPWAPEKNQSRTITDTTASHATATDSTDRTPPAVSMDREETHSYQTHEMHLPRDSSKLEQETNSLLAQAINVAKNSLLPQKANNRLKEANNQFTQEKLQYGNLSSKELQECDRQLTFGPRRAHEPITSQTNYGPTVERDDDAEKAGTFNPGYALPKMSPGAEHTKLVRPAETLYTSPGPRYRETELQSEDMEQPGLEQGPAELLREKPANKPTDRLTDKPAESQSDIPAKRQSDIPAKRQSDIAENGPAWRTKEKPADRLAERPAKFLADSPVERPAESITEIPAESLKERPAERPPETPAESLKKRPPDTPAKILKERPVDSLTETPAESQPETPAETPVSSSPKSGDKLRMNRDTGRRKPLRAPPRPSIRGQQEDQSTSPSSTRALALSKATRPPKRVSPFPFQLSTPPQRRPGAVGEGRRYGASPQSLDKASAGLGGGTPAKLPASSLPARKKQAETTPLVAQGRSRTHNQSNTPLRTPTQSHSPSHTEPNPSNRSHTVKMSQAPILTEHQVLNCHQLQLHTKTSPAQLPQPCGARKSPGSGSPGQGDSGRAPFGLSFARLQQLRSRKERINRTPPTKKTSTTQGDSAQGTF</sequence>
<dbReference type="InterPro" id="IPR012461">
    <property type="entry name" value="SACK1"/>
</dbReference>
<feature type="region of interest" description="Disordered" evidence="2">
    <location>
        <begin position="405"/>
        <end position="519"/>
    </location>
</feature>
<dbReference type="SUPFAM" id="SSF56024">
    <property type="entry name" value="Phospholipase D/nuclease"/>
    <property type="match status" value="1"/>
</dbReference>
<feature type="compositionally biased region" description="Basic and acidic residues" evidence="2">
    <location>
        <begin position="1009"/>
        <end position="1043"/>
    </location>
</feature>
<feature type="compositionally biased region" description="Basic and acidic residues" evidence="2">
    <location>
        <begin position="950"/>
        <end position="964"/>
    </location>
</feature>
<dbReference type="Proteomes" id="UP000265140">
    <property type="component" value="Chromosome 11"/>
</dbReference>
<gene>
    <name evidence="4" type="primary">FAM83G</name>
</gene>
<feature type="region of interest" description="Disordered" evidence="2">
    <location>
        <begin position="729"/>
        <end position="764"/>
    </location>
</feature>
<proteinExistence type="inferred from homology"/>
<feature type="compositionally biased region" description="Polar residues" evidence="2">
    <location>
        <begin position="1239"/>
        <end position="1253"/>
    </location>
</feature>
<evidence type="ECO:0000256" key="2">
    <source>
        <dbReference type="SAM" id="MobiDB-lite"/>
    </source>
</evidence>
<evidence type="ECO:0000259" key="3">
    <source>
        <dbReference type="Pfam" id="PF07894"/>
    </source>
</evidence>
<dbReference type="Ensembl" id="ENSELUT00000023349.3">
    <property type="protein sequence ID" value="ENSELUP00000035540.3"/>
    <property type="gene ID" value="ENSELUG00000014556.3"/>
</dbReference>
<feature type="region of interest" description="Disordered" evidence="2">
    <location>
        <begin position="846"/>
        <end position="1317"/>
    </location>
</feature>
<evidence type="ECO:0000256" key="1">
    <source>
        <dbReference type="ARBA" id="ARBA00006937"/>
    </source>
</evidence>
<organism evidence="4 5">
    <name type="scientific">Esox lucius</name>
    <name type="common">Northern pike</name>
    <dbReference type="NCBI Taxonomy" id="8010"/>
    <lineage>
        <taxon>Eukaryota</taxon>
        <taxon>Metazoa</taxon>
        <taxon>Chordata</taxon>
        <taxon>Craniata</taxon>
        <taxon>Vertebrata</taxon>
        <taxon>Euteleostomi</taxon>
        <taxon>Actinopterygii</taxon>
        <taxon>Neopterygii</taxon>
        <taxon>Teleostei</taxon>
        <taxon>Protacanthopterygii</taxon>
        <taxon>Esociformes</taxon>
        <taxon>Esocidae</taxon>
        <taxon>Esox</taxon>
    </lineage>
</organism>
<feature type="compositionally biased region" description="Pro residues" evidence="2">
    <location>
        <begin position="491"/>
        <end position="501"/>
    </location>
</feature>
<feature type="compositionally biased region" description="Basic and acidic residues" evidence="2">
    <location>
        <begin position="973"/>
        <end position="987"/>
    </location>
</feature>
<evidence type="ECO:0000313" key="4">
    <source>
        <dbReference type="Ensembl" id="ENSELUP00000035540.3"/>
    </source>
</evidence>
<protein>
    <recommendedName>
        <fullName evidence="3">Scaffolding anchor of CK1 domain-containing protein</fullName>
    </recommendedName>
</protein>
<dbReference type="GO" id="GO:0007165">
    <property type="term" value="P:signal transduction"/>
    <property type="evidence" value="ECO:0007669"/>
    <property type="project" value="TreeGrafter"/>
</dbReference>
<feature type="compositionally biased region" description="Polar residues" evidence="2">
    <location>
        <begin position="1094"/>
        <end position="1108"/>
    </location>
</feature>
<reference evidence="5" key="1">
    <citation type="journal article" date="2014" name="PLoS ONE">
        <title>The genome and linkage map of the northern pike (Esox lucius): conserved synteny revealed between the salmonid sister group and the Neoteleostei.</title>
        <authorList>
            <person name="Rondeau E.B."/>
            <person name="Minkley D.R."/>
            <person name="Leong J.S."/>
            <person name="Messmer A.M."/>
            <person name="Jantzen J.R."/>
            <person name="von Schalburg K.R."/>
            <person name="Lemon C."/>
            <person name="Bird N.H."/>
            <person name="Koop B.F."/>
        </authorList>
    </citation>
    <scope>NUCLEOTIDE SEQUENCE</scope>
</reference>
<dbReference type="Gene3D" id="3.30.870.10">
    <property type="entry name" value="Endonuclease Chain A"/>
    <property type="match status" value="1"/>
</dbReference>
<dbReference type="GeneTree" id="ENSGT00940000157932"/>
<reference evidence="4" key="3">
    <citation type="submission" date="2025-08" db="UniProtKB">
        <authorList>
            <consortium name="Ensembl"/>
        </authorList>
    </citation>
    <scope>IDENTIFICATION</scope>
</reference>
<feature type="compositionally biased region" description="Basic and acidic residues" evidence="2">
    <location>
        <begin position="925"/>
        <end position="943"/>
    </location>
</feature>
<reference evidence="4" key="4">
    <citation type="submission" date="2025-09" db="UniProtKB">
        <authorList>
            <consortium name="Ensembl"/>
        </authorList>
    </citation>
    <scope>IDENTIFICATION</scope>
</reference>
<feature type="region of interest" description="Disordered" evidence="2">
    <location>
        <begin position="644"/>
        <end position="697"/>
    </location>
</feature>
<feature type="compositionally biased region" description="Polar residues" evidence="2">
    <location>
        <begin position="1194"/>
        <end position="1226"/>
    </location>
</feature>
<dbReference type="Pfam" id="PF07894">
    <property type="entry name" value="SACK1"/>
    <property type="match status" value="1"/>
</dbReference>
<dbReference type="Bgee" id="ENSELUG00000014556">
    <property type="expression patterns" value="Expressed in stomach and 13 other cell types or tissues"/>
</dbReference>
<dbReference type="GO" id="GO:0019901">
    <property type="term" value="F:protein kinase binding"/>
    <property type="evidence" value="ECO:0007669"/>
    <property type="project" value="TreeGrafter"/>
</dbReference>
<dbReference type="InterPro" id="IPR050944">
    <property type="entry name" value="FAM83"/>
</dbReference>
<feature type="region of interest" description="Disordered" evidence="2">
    <location>
        <begin position="591"/>
        <end position="613"/>
    </location>
</feature>
<feature type="compositionally biased region" description="Polar residues" evidence="2">
    <location>
        <begin position="1046"/>
        <end position="1068"/>
    </location>
</feature>
<keyword evidence="5" id="KW-1185">Reference proteome</keyword>
<accession>A0A3P9A2Z5</accession>
<feature type="compositionally biased region" description="Polar residues" evidence="2">
    <location>
        <begin position="1299"/>
        <end position="1317"/>
    </location>
</feature>
<dbReference type="PANTHER" id="PTHR16181:SF29">
    <property type="entry name" value="PROTEIN FAM83A-RELATED"/>
    <property type="match status" value="1"/>
</dbReference>
<comment type="similarity">
    <text evidence="1">Belongs to the FAM83 family.</text>
</comment>
<feature type="compositionally biased region" description="Low complexity" evidence="2">
    <location>
        <begin position="733"/>
        <end position="747"/>
    </location>
</feature>
<feature type="compositionally biased region" description="Basic and acidic residues" evidence="2">
    <location>
        <begin position="1069"/>
        <end position="1081"/>
    </location>
</feature>
<dbReference type="InParanoid" id="A0A3P9A2Z5"/>
<reference evidence="4" key="2">
    <citation type="submission" date="2020-02" db="EMBL/GenBank/DDBJ databases">
        <title>Esox lucius (northern pike) genome, fEsoLuc1, primary haplotype.</title>
        <authorList>
            <person name="Myers G."/>
            <person name="Karagic N."/>
            <person name="Meyer A."/>
            <person name="Pippel M."/>
            <person name="Reichard M."/>
            <person name="Winkler S."/>
            <person name="Tracey A."/>
            <person name="Sims Y."/>
            <person name="Howe K."/>
            <person name="Rhie A."/>
            <person name="Formenti G."/>
            <person name="Durbin R."/>
            <person name="Fedrigo O."/>
            <person name="Jarvis E.D."/>
        </authorList>
    </citation>
    <scope>NUCLEOTIDE SEQUENCE [LARGE SCALE GENOMIC DNA]</scope>
</reference>
<feature type="compositionally biased region" description="Polar residues" evidence="2">
    <location>
        <begin position="419"/>
        <end position="430"/>
    </location>
</feature>
<feature type="domain" description="Scaffolding anchor of CK1" evidence="3">
    <location>
        <begin position="17"/>
        <end position="285"/>
    </location>
</feature>
<dbReference type="PANTHER" id="PTHR16181">
    <property type="entry name" value="PROTEIN FAM83A-RELATED"/>
    <property type="match status" value="1"/>
</dbReference>
<evidence type="ECO:0000313" key="5">
    <source>
        <dbReference type="Proteomes" id="UP000265140"/>
    </source>
</evidence>